<keyword evidence="1" id="KW-0547">Nucleotide-binding</keyword>
<feature type="compositionally biased region" description="Basic and acidic residues" evidence="2">
    <location>
        <begin position="233"/>
        <end position="248"/>
    </location>
</feature>
<feature type="region of interest" description="Disordered" evidence="2">
    <location>
        <begin position="292"/>
        <end position="336"/>
    </location>
</feature>
<dbReference type="Gene3D" id="3.40.50.300">
    <property type="entry name" value="P-loop containing nucleotide triphosphate hydrolases"/>
    <property type="match status" value="1"/>
</dbReference>
<name>A0ABR3B5D5_PHYBL</name>
<comment type="caution">
    <text evidence="4">The sequence shown here is derived from an EMBL/GenBank/DDBJ whole genome shotgun (WGS) entry which is preliminary data.</text>
</comment>
<feature type="compositionally biased region" description="Low complexity" evidence="2">
    <location>
        <begin position="323"/>
        <end position="336"/>
    </location>
</feature>
<feature type="region of interest" description="Disordered" evidence="2">
    <location>
        <begin position="212"/>
        <end position="250"/>
    </location>
</feature>
<evidence type="ECO:0000313" key="5">
    <source>
        <dbReference type="Proteomes" id="UP001448207"/>
    </source>
</evidence>
<evidence type="ECO:0000259" key="3">
    <source>
        <dbReference type="PROSITE" id="PS51719"/>
    </source>
</evidence>
<accession>A0ABR3B5D5</accession>
<protein>
    <submittedName>
        <fullName evidence="4">Septin-domain-containing protein</fullName>
    </submittedName>
</protein>
<reference evidence="4 5" key="1">
    <citation type="submission" date="2024-04" db="EMBL/GenBank/DDBJ databases">
        <title>Symmetric and asymmetric DNA N6-adenine methylation regulates different biological responses in Mucorales.</title>
        <authorList>
            <consortium name="Lawrence Berkeley National Laboratory"/>
            <person name="Lax C."/>
            <person name="Mondo S.J."/>
            <person name="Osorio-Concepcion M."/>
            <person name="Muszewska A."/>
            <person name="Corrochano-Luque M."/>
            <person name="Gutierrez G."/>
            <person name="Riley R."/>
            <person name="Lipzen A."/>
            <person name="Guo J."/>
            <person name="Hundley H."/>
            <person name="Amirebrahimi M."/>
            <person name="Ng V."/>
            <person name="Lorenzo-Gutierrez D."/>
            <person name="Binder U."/>
            <person name="Yang J."/>
            <person name="Song Y."/>
            <person name="Canovas D."/>
            <person name="Navarro E."/>
            <person name="Freitag M."/>
            <person name="Gabaldon T."/>
            <person name="Grigoriev I.V."/>
            <person name="Corrochano L.M."/>
            <person name="Nicolas F.E."/>
            <person name="Garre V."/>
        </authorList>
    </citation>
    <scope>NUCLEOTIDE SEQUENCE [LARGE SCALE GENOMIC DNA]</scope>
    <source>
        <strain evidence="4 5">L51</strain>
    </source>
</reference>
<evidence type="ECO:0000256" key="2">
    <source>
        <dbReference type="SAM" id="MobiDB-lite"/>
    </source>
</evidence>
<dbReference type="SUPFAM" id="SSF52540">
    <property type="entry name" value="P-loop containing nucleoside triphosphate hydrolases"/>
    <property type="match status" value="1"/>
</dbReference>
<dbReference type="PANTHER" id="PTHR18884">
    <property type="entry name" value="SEPTIN"/>
    <property type="match status" value="1"/>
</dbReference>
<comment type="similarity">
    <text evidence="1">Belongs to the TRAFAC class TrmE-Era-EngA-EngB-Septin-like GTPase superfamily. Septin GTPase family.</text>
</comment>
<keyword evidence="5" id="KW-1185">Reference proteome</keyword>
<gene>
    <name evidence="4" type="ORF">J3Q64DRAFT_1636024</name>
</gene>
<dbReference type="EMBL" id="JBCLYO010000004">
    <property type="protein sequence ID" value="KAL0090025.1"/>
    <property type="molecule type" value="Genomic_DNA"/>
</dbReference>
<sequence length="411" mass="46933">MLYNAYSQKLTGQVRSRKDPMSYLNVILVGPTSSGKTAFMRTLCERMKHNIIQGTFRESKPMVLKEPIRPTEELYSVSMHIEEHGQRTALTLVDTPGFTTGFSVDHQLRYIAKYIDHQFELTLAEETKIRRDSKALDTHIHACIYFIDTKVSGLSDVDRYVIKLLGSRVNVLPVIGKADTLTQVQRENIKSGFRKEVFDVLHAPVYGYIEVDDEDEDIEEDGDEDNSANSEKMVFREKAQSGQEEKSSGRSLEGIIHFLQECIDEDDDKDAHAMLEYLDVVPFTLISYEEDPDTGRPMLITPNSKENHTPFGDLGNDSDEEGISSSPSPILKPSKSKPVLGRRYPWAVVECGNPDHCDFEKLKMFLLGSHRDMLRVDTFERFYEKYRSAQLLNRRADQILNLKTRTPHVST</sequence>
<dbReference type="Pfam" id="PF00735">
    <property type="entry name" value="Septin"/>
    <property type="match status" value="2"/>
</dbReference>
<evidence type="ECO:0000313" key="4">
    <source>
        <dbReference type="EMBL" id="KAL0090025.1"/>
    </source>
</evidence>
<feature type="compositionally biased region" description="Acidic residues" evidence="2">
    <location>
        <begin position="212"/>
        <end position="226"/>
    </location>
</feature>
<keyword evidence="1" id="KW-0342">GTP-binding</keyword>
<organism evidence="4 5">
    <name type="scientific">Phycomyces blakesleeanus</name>
    <dbReference type="NCBI Taxonomy" id="4837"/>
    <lineage>
        <taxon>Eukaryota</taxon>
        <taxon>Fungi</taxon>
        <taxon>Fungi incertae sedis</taxon>
        <taxon>Mucoromycota</taxon>
        <taxon>Mucoromycotina</taxon>
        <taxon>Mucoromycetes</taxon>
        <taxon>Mucorales</taxon>
        <taxon>Phycomycetaceae</taxon>
        <taxon>Phycomyces</taxon>
    </lineage>
</organism>
<feature type="domain" description="Septin-type G" evidence="3">
    <location>
        <begin position="20"/>
        <end position="393"/>
    </location>
</feature>
<dbReference type="PROSITE" id="PS51719">
    <property type="entry name" value="G_SEPTIN"/>
    <property type="match status" value="1"/>
</dbReference>
<proteinExistence type="inferred from homology"/>
<evidence type="ECO:0000256" key="1">
    <source>
        <dbReference type="RuleBase" id="RU004560"/>
    </source>
</evidence>
<dbReference type="InterPro" id="IPR027417">
    <property type="entry name" value="P-loop_NTPase"/>
</dbReference>
<dbReference type="Proteomes" id="UP001448207">
    <property type="component" value="Unassembled WGS sequence"/>
</dbReference>
<dbReference type="InterPro" id="IPR030379">
    <property type="entry name" value="G_SEPTIN_dom"/>
</dbReference>